<dbReference type="PANTHER" id="PTHR23355:SF9">
    <property type="entry name" value="DIS3-LIKE EXONUCLEASE 2"/>
    <property type="match status" value="1"/>
</dbReference>
<dbReference type="FunFam" id="2.40.50.140:FF:000219">
    <property type="entry name" value="Ribonuclease R"/>
    <property type="match status" value="1"/>
</dbReference>
<evidence type="ECO:0000256" key="7">
    <source>
        <dbReference type="ARBA" id="ARBA00022884"/>
    </source>
</evidence>
<keyword evidence="12" id="KW-1185">Reference proteome</keyword>
<dbReference type="STRING" id="1121476.SAMN02745751_01454"/>
<evidence type="ECO:0000256" key="5">
    <source>
        <dbReference type="ARBA" id="ARBA00022801"/>
    </source>
</evidence>
<dbReference type="PROSITE" id="PS50126">
    <property type="entry name" value="S1"/>
    <property type="match status" value="1"/>
</dbReference>
<evidence type="ECO:0000313" key="12">
    <source>
        <dbReference type="Proteomes" id="UP000184052"/>
    </source>
</evidence>
<dbReference type="InterPro" id="IPR003029">
    <property type="entry name" value="S1_domain"/>
</dbReference>
<dbReference type="InterPro" id="IPR011129">
    <property type="entry name" value="CSD"/>
</dbReference>
<dbReference type="AlphaFoldDB" id="A0A1M6FE17"/>
<dbReference type="EMBL" id="FQZL01000008">
    <property type="protein sequence ID" value="SHI95886.1"/>
    <property type="molecule type" value="Genomic_DNA"/>
</dbReference>
<keyword evidence="3 8" id="KW-0963">Cytoplasm</keyword>
<dbReference type="NCBIfam" id="TIGR00358">
    <property type="entry name" value="3_prime_RNase"/>
    <property type="match status" value="1"/>
</dbReference>
<dbReference type="GO" id="GO:0008859">
    <property type="term" value="F:exoribonuclease II activity"/>
    <property type="evidence" value="ECO:0007669"/>
    <property type="project" value="UniProtKB-UniRule"/>
</dbReference>
<comment type="similarity">
    <text evidence="8">Belongs to the RNR ribonuclease family. RNase R subfamily.</text>
</comment>
<organism evidence="11 12">
    <name type="scientific">Dethiosulfatibacter aminovorans DSM 17477</name>
    <dbReference type="NCBI Taxonomy" id="1121476"/>
    <lineage>
        <taxon>Bacteria</taxon>
        <taxon>Bacillati</taxon>
        <taxon>Bacillota</taxon>
        <taxon>Tissierellia</taxon>
        <taxon>Dethiosulfatibacter</taxon>
    </lineage>
</organism>
<dbReference type="NCBIfam" id="TIGR02063">
    <property type="entry name" value="RNase_R"/>
    <property type="match status" value="1"/>
</dbReference>
<dbReference type="GO" id="GO:0005829">
    <property type="term" value="C:cytosol"/>
    <property type="evidence" value="ECO:0007669"/>
    <property type="project" value="TreeGrafter"/>
</dbReference>
<evidence type="ECO:0000256" key="2">
    <source>
        <dbReference type="ARBA" id="ARBA00004496"/>
    </source>
</evidence>
<dbReference type="Proteomes" id="UP000184052">
    <property type="component" value="Unassembled WGS sequence"/>
</dbReference>
<protein>
    <recommendedName>
        <fullName evidence="8">Ribonuclease R</fullName>
        <shortName evidence="8">RNase R</shortName>
        <ecNumber evidence="8">3.1.13.1</ecNumber>
    </recommendedName>
</protein>
<evidence type="ECO:0000256" key="6">
    <source>
        <dbReference type="ARBA" id="ARBA00022839"/>
    </source>
</evidence>
<dbReference type="InterPro" id="IPR040476">
    <property type="entry name" value="CSD2"/>
</dbReference>
<evidence type="ECO:0000313" key="11">
    <source>
        <dbReference type="EMBL" id="SHI95886.1"/>
    </source>
</evidence>
<evidence type="ECO:0000256" key="1">
    <source>
        <dbReference type="ARBA" id="ARBA00001849"/>
    </source>
</evidence>
<evidence type="ECO:0000256" key="8">
    <source>
        <dbReference type="HAMAP-Rule" id="MF_01895"/>
    </source>
</evidence>
<dbReference type="GO" id="GO:0006402">
    <property type="term" value="P:mRNA catabolic process"/>
    <property type="evidence" value="ECO:0007669"/>
    <property type="project" value="TreeGrafter"/>
</dbReference>
<feature type="domain" description="S1 motif" evidence="10">
    <location>
        <begin position="621"/>
        <end position="701"/>
    </location>
</feature>
<dbReference type="EC" id="3.1.13.1" evidence="8"/>
<evidence type="ECO:0000259" key="10">
    <source>
        <dbReference type="PROSITE" id="PS50126"/>
    </source>
</evidence>
<comment type="function">
    <text evidence="8">3'-5' exoribonuclease that releases 5'-nucleoside monophosphates and is involved in maturation of structured RNAs.</text>
</comment>
<keyword evidence="4 8" id="KW-0540">Nuclease</keyword>
<reference evidence="11 12" key="1">
    <citation type="submission" date="2016-11" db="EMBL/GenBank/DDBJ databases">
        <authorList>
            <person name="Jaros S."/>
            <person name="Januszkiewicz K."/>
            <person name="Wedrychowicz H."/>
        </authorList>
    </citation>
    <scope>NUCLEOTIDE SEQUENCE [LARGE SCALE GENOMIC DNA]</scope>
    <source>
        <strain evidence="11 12">DSM 17477</strain>
    </source>
</reference>
<dbReference type="Pfam" id="PF17876">
    <property type="entry name" value="CSD2"/>
    <property type="match status" value="1"/>
</dbReference>
<dbReference type="InterPro" id="IPR004476">
    <property type="entry name" value="RNase_II/RNase_R"/>
</dbReference>
<dbReference type="SUPFAM" id="SSF50249">
    <property type="entry name" value="Nucleic acid-binding proteins"/>
    <property type="match status" value="4"/>
</dbReference>
<dbReference type="Pfam" id="PF08206">
    <property type="entry name" value="OB_RNB"/>
    <property type="match status" value="1"/>
</dbReference>
<dbReference type="HAMAP" id="MF_01895">
    <property type="entry name" value="RNase_R"/>
    <property type="match status" value="1"/>
</dbReference>
<dbReference type="GO" id="GO:0003723">
    <property type="term" value="F:RNA binding"/>
    <property type="evidence" value="ECO:0007669"/>
    <property type="project" value="UniProtKB-UniRule"/>
</dbReference>
<sequence>MSIKERIVSFMNEDAYKPMLIGEILKALDTSKDMKKEILKILNELEEEGRIIRTRNERYAIPEKMNLITGTIQGSQKGFGFLIPDNTEIKDLFISPVDLNGAMHKDRVIVRPMKSNGNLKSPSGKVIRILKRANYEVIGTLQETKNFGFVLPDDKRISQDIFVSKSDFNGARNGQTVIVKIVEWPEKRKNPEGVVKSILGSSDDIETYIMSALIRNEIKTKFPNKVLREAAEITREISKDEIKRRKDFRDYTIVTIDGADAKDLDDAIHIIKRDDGLYELGVHIADVTHYVREGAPLDKEALERGTSVYMPGEVIPMLPKELSNGVCSLNQGEDKLALSVVMTIDGKGKVKDFEIFESIINSKARLIYDDVSDILENDDEAMSEKYRDLIDDFRNMEDLAKILRRKRDDRGCIDFDFQEAKIVLDEDGRAIDVAKYDRRTANRIIEEFMIACNETIAESMFWSKVPFIYRIHESPDNDKIAEFNKFIANFGYFLKGAANVHPKELQSITNKVKGKKEETVINTIMLRSLKKAVYSSHQDKHFGLASEYYCHFTSPIRRYPDLQIHRIIKGFINGRLKDTDKLESLLAKVADQCSINERKAAQLEREVDDIKAAEYMSERIGEEYEGIISSVTSFGVFVELDNTVEGLVHISNMTDDYYFYDERNYSMIGEMTKKTYKIGDVVNVRLVNVNIQKAEIDFVFCRNKGER</sequence>
<name>A0A1M6FE17_9FIRM</name>
<dbReference type="Pfam" id="PF00773">
    <property type="entry name" value="RNB"/>
    <property type="match status" value="1"/>
</dbReference>
<comment type="catalytic activity">
    <reaction evidence="1 8">
        <text>Exonucleolytic cleavage in the 3'- to 5'-direction to yield nucleoside 5'-phosphates.</text>
        <dbReference type="EC" id="3.1.13.1"/>
    </reaction>
</comment>
<dbReference type="InterPro" id="IPR011805">
    <property type="entry name" value="RNase_R"/>
</dbReference>
<keyword evidence="5 8" id="KW-0378">Hydrolase</keyword>
<accession>A0A1M6FE17</accession>
<feature type="coiled-coil region" evidence="9">
    <location>
        <begin position="586"/>
        <end position="613"/>
    </location>
</feature>
<proteinExistence type="inferred from homology"/>
<keyword evidence="9" id="KW-0175">Coiled coil</keyword>
<dbReference type="SMART" id="SM00316">
    <property type="entry name" value="S1"/>
    <property type="match status" value="2"/>
</dbReference>
<evidence type="ECO:0000256" key="3">
    <source>
        <dbReference type="ARBA" id="ARBA00022490"/>
    </source>
</evidence>
<dbReference type="Gene3D" id="2.40.50.140">
    <property type="entry name" value="Nucleic acid-binding proteins"/>
    <property type="match status" value="3"/>
</dbReference>
<gene>
    <name evidence="8" type="primary">rnr</name>
    <name evidence="11" type="ORF">SAMN02745751_01454</name>
</gene>
<dbReference type="InterPro" id="IPR012340">
    <property type="entry name" value="NA-bd_OB-fold"/>
</dbReference>
<dbReference type="SMART" id="SM00357">
    <property type="entry name" value="CSP"/>
    <property type="match status" value="2"/>
</dbReference>
<keyword evidence="6 8" id="KW-0269">Exonuclease</keyword>
<dbReference type="InterPro" id="IPR001900">
    <property type="entry name" value="RNase_II/R"/>
</dbReference>
<keyword evidence="7 8" id="KW-0694">RNA-binding</keyword>
<evidence type="ECO:0000256" key="9">
    <source>
        <dbReference type="SAM" id="Coils"/>
    </source>
</evidence>
<dbReference type="SMART" id="SM00955">
    <property type="entry name" value="RNB"/>
    <property type="match status" value="1"/>
</dbReference>
<dbReference type="PANTHER" id="PTHR23355">
    <property type="entry name" value="RIBONUCLEASE"/>
    <property type="match status" value="1"/>
</dbReference>
<dbReference type="InterPro" id="IPR013223">
    <property type="entry name" value="RNase_B_OB_dom"/>
</dbReference>
<dbReference type="OrthoDB" id="9764149at2"/>
<dbReference type="InterPro" id="IPR050180">
    <property type="entry name" value="RNR_Ribonuclease"/>
</dbReference>
<dbReference type="Pfam" id="PF00575">
    <property type="entry name" value="S1"/>
    <property type="match status" value="1"/>
</dbReference>
<dbReference type="CDD" id="cd04471">
    <property type="entry name" value="S1_RNase_R"/>
    <property type="match status" value="1"/>
</dbReference>
<comment type="subcellular location">
    <subcellularLocation>
        <location evidence="2 8">Cytoplasm</location>
    </subcellularLocation>
</comment>
<evidence type="ECO:0000256" key="4">
    <source>
        <dbReference type="ARBA" id="ARBA00022722"/>
    </source>
</evidence>
<dbReference type="RefSeq" id="WP_073048918.1">
    <property type="nucleotide sequence ID" value="NZ_FQZL01000008.1"/>
</dbReference>